<feature type="transmembrane region" description="Helical" evidence="9">
    <location>
        <begin position="373"/>
        <end position="396"/>
    </location>
</feature>
<keyword evidence="4 9" id="KW-0812">Transmembrane</keyword>
<protein>
    <submittedName>
        <fullName evidence="10">Hedgehog receptor</fullName>
    </submittedName>
</protein>
<sequence length="1051" mass="117252">MAPPNATNGSGNNGTTHGTNRFPVPSETEKMLLPENNNEVYVIGTGAAPKKKTFWHYLSLRGLFGILGKQVGTSPFRFIIIAFLISLSSIGMYKIVLKDRITDGYTPINAPSRYETDVLREFWNSSGDPMQTMLILTAKDEGSMHRKAYLDEATNVINFFNSKFSGSRAKGLVFFPCHSRNGWRKSPAPLVPDRIVDGVARRLSPTVGRKRSLACAGVFCVLEFNKMCEPYCGMTTAFDMFKTEFDNVYSAAVKGDNVTVMALLHHPVANLNGFEVHLERYMFGVKTREAGASLPPADAIERRITNMDYVQVIMMIFRGDKGTDRLNKMMETWELAAYDETLQFNNSLLDVMLFGTDILDREMIRDGERLKPFFSTGFLIMISFVMICVLFTAVFLDEMDRGKVLISCVATTGPTLAITASYGIVSLLGLRVNSFMLVMPFLIMGIGVDDAFLMTHAWHRLSRQGYSVPERLSMVYEEVGPSITITSLTNVLSFGIGAFTPTPEVRLFCIGAAIAMAIAFVMQLILFGPILAIACRWETKGEKDAPSGWRKTLHDAFNDAVKAYCRLLGNKIFTVAVGLGMIVYWTFGIMGLLNIKTILDPGKILPPNSPIQVSNAILRNIVWAEYHPVTILVNTPFNVSDPQQIGRFFEMVDDFERLPKCKGAESSLIWLRDYADYTTRGEPEVDMFAMMMGEVKMSNTEHVDPLKTNMTLKKLDAFLASPFYKHWSSFLKQGVDKSGERIITQFRVDVAYQNTTTWEIRIDLMVEFRDLVARYKDLNASVWEHNGFFVDQMLSLKGVAIETGLLTLLCMAVVCAAFIPNPVSLISAIIAIASISMGVMGYLSWWGFDLDPVVMAAVIMSIGMSVDFTAHVSYHYQLTSKKVMVNGKVKKETLNGKQDKLEHTLESVGLPMLQAGASTIFCILPLLFIQSYNTSVFVCAIVLVVGWGLLHGLIVLPAFLACLPSSVTDINLYSTYLSTSSEKSCRYRAFEMLNKLNVLVSVLIVWRREEGNRLEGGAQVDQSPPLGLFVPPPSTQFVKDQLRVEWEIISR</sequence>
<gene>
    <name evidence="10" type="primary">WBGene00111043</name>
</gene>
<feature type="transmembrane region" description="Helical" evidence="9">
    <location>
        <begin position="853"/>
        <end position="874"/>
    </location>
</feature>
<dbReference type="InterPro" id="IPR051697">
    <property type="entry name" value="Patched_domain-protein"/>
</dbReference>
<feature type="transmembrane region" description="Helical" evidence="9">
    <location>
        <begin position="402"/>
        <end position="425"/>
    </location>
</feature>
<keyword evidence="5 9" id="KW-1133">Transmembrane helix</keyword>
<accession>A0A2A6C8G8</accession>
<feature type="transmembrane region" description="Helical" evidence="9">
    <location>
        <begin position="825"/>
        <end position="846"/>
    </location>
</feature>
<keyword evidence="7" id="KW-0325">Glycoprotein</keyword>
<evidence type="ECO:0000313" key="10">
    <source>
        <dbReference type="EnsemblMetazoa" id="PPA21489.1"/>
    </source>
</evidence>
<feature type="compositionally biased region" description="Low complexity" evidence="8">
    <location>
        <begin position="7"/>
        <end position="20"/>
    </location>
</feature>
<feature type="transmembrane region" description="Helical" evidence="9">
    <location>
        <begin position="936"/>
        <end position="960"/>
    </location>
</feature>
<evidence type="ECO:0000256" key="7">
    <source>
        <dbReference type="ARBA" id="ARBA00023180"/>
    </source>
</evidence>
<reference evidence="10" key="2">
    <citation type="submission" date="2022-06" db="UniProtKB">
        <authorList>
            <consortium name="EnsemblMetazoa"/>
        </authorList>
    </citation>
    <scope>IDENTIFICATION</scope>
    <source>
        <strain evidence="10">PS312</strain>
    </source>
</reference>
<feature type="transmembrane region" description="Helical" evidence="9">
    <location>
        <begin position="507"/>
        <end position="534"/>
    </location>
</feature>
<comment type="subcellular location">
    <subcellularLocation>
        <location evidence="1">Cell membrane</location>
        <topology evidence="1">Multi-pass membrane protein</topology>
    </subcellularLocation>
</comment>
<evidence type="ECO:0000256" key="1">
    <source>
        <dbReference type="ARBA" id="ARBA00004651"/>
    </source>
</evidence>
<dbReference type="SUPFAM" id="SSF82866">
    <property type="entry name" value="Multidrug efflux transporter AcrB transmembrane domain"/>
    <property type="match status" value="2"/>
</dbReference>
<comment type="similarity">
    <text evidence="2">Belongs to the patched family.</text>
</comment>
<organism evidence="10 11">
    <name type="scientific">Pristionchus pacificus</name>
    <name type="common">Parasitic nematode worm</name>
    <dbReference type="NCBI Taxonomy" id="54126"/>
    <lineage>
        <taxon>Eukaryota</taxon>
        <taxon>Metazoa</taxon>
        <taxon>Ecdysozoa</taxon>
        <taxon>Nematoda</taxon>
        <taxon>Chromadorea</taxon>
        <taxon>Rhabditida</taxon>
        <taxon>Rhabditina</taxon>
        <taxon>Diplogasteromorpha</taxon>
        <taxon>Diplogasteroidea</taxon>
        <taxon>Neodiplogasteridae</taxon>
        <taxon>Pristionchus</taxon>
    </lineage>
</organism>
<evidence type="ECO:0000256" key="4">
    <source>
        <dbReference type="ARBA" id="ARBA00022692"/>
    </source>
</evidence>
<evidence type="ECO:0000256" key="6">
    <source>
        <dbReference type="ARBA" id="ARBA00023136"/>
    </source>
</evidence>
<feature type="transmembrane region" description="Helical" evidence="9">
    <location>
        <begin position="908"/>
        <end position="929"/>
    </location>
</feature>
<dbReference type="PANTHER" id="PTHR10796">
    <property type="entry name" value="PATCHED-RELATED"/>
    <property type="match status" value="1"/>
</dbReference>
<dbReference type="InterPro" id="IPR000731">
    <property type="entry name" value="SSD"/>
</dbReference>
<evidence type="ECO:0000256" key="3">
    <source>
        <dbReference type="ARBA" id="ARBA00022475"/>
    </source>
</evidence>
<dbReference type="InterPro" id="IPR003392">
    <property type="entry name" value="PTHD_SSD"/>
</dbReference>
<dbReference type="AlphaFoldDB" id="A0A2A6C8G8"/>
<reference evidence="11" key="1">
    <citation type="journal article" date="2008" name="Nat. Genet.">
        <title>The Pristionchus pacificus genome provides a unique perspective on nematode lifestyle and parasitism.</title>
        <authorList>
            <person name="Dieterich C."/>
            <person name="Clifton S.W."/>
            <person name="Schuster L.N."/>
            <person name="Chinwalla A."/>
            <person name="Delehaunty K."/>
            <person name="Dinkelacker I."/>
            <person name="Fulton L."/>
            <person name="Fulton R."/>
            <person name="Godfrey J."/>
            <person name="Minx P."/>
            <person name="Mitreva M."/>
            <person name="Roeseler W."/>
            <person name="Tian H."/>
            <person name="Witte H."/>
            <person name="Yang S.P."/>
            <person name="Wilson R.K."/>
            <person name="Sommer R.J."/>
        </authorList>
    </citation>
    <scope>NUCLEOTIDE SEQUENCE [LARGE SCALE GENOMIC DNA]</scope>
    <source>
        <strain evidence="11">PS312</strain>
    </source>
</reference>
<feature type="transmembrane region" description="Helical" evidence="9">
    <location>
        <begin position="799"/>
        <end position="819"/>
    </location>
</feature>
<dbReference type="Gene3D" id="1.20.1640.10">
    <property type="entry name" value="Multidrug efflux transporter AcrB transmembrane domain"/>
    <property type="match status" value="2"/>
</dbReference>
<keyword evidence="3" id="KW-1003">Cell membrane</keyword>
<dbReference type="EnsemblMetazoa" id="PPA21489.1">
    <property type="protein sequence ID" value="PPA21489.1"/>
    <property type="gene ID" value="WBGene00111043"/>
</dbReference>
<dbReference type="OrthoDB" id="6510177at2759"/>
<keyword evidence="6 9" id="KW-0472">Membrane</keyword>
<evidence type="ECO:0000256" key="2">
    <source>
        <dbReference type="ARBA" id="ARBA00005585"/>
    </source>
</evidence>
<evidence type="ECO:0000256" key="5">
    <source>
        <dbReference type="ARBA" id="ARBA00022989"/>
    </source>
</evidence>
<feature type="transmembrane region" description="Helical" evidence="9">
    <location>
        <begin position="76"/>
        <end position="96"/>
    </location>
</feature>
<keyword evidence="11" id="KW-1185">Reference proteome</keyword>
<evidence type="ECO:0000313" key="11">
    <source>
        <dbReference type="Proteomes" id="UP000005239"/>
    </source>
</evidence>
<accession>A0A8R1UF69</accession>
<feature type="transmembrane region" description="Helical" evidence="9">
    <location>
        <begin position="572"/>
        <end position="593"/>
    </location>
</feature>
<dbReference type="GO" id="GO:0018996">
    <property type="term" value="P:molting cycle, collagen and cuticulin-based cuticle"/>
    <property type="evidence" value="ECO:0000318"/>
    <property type="project" value="GO_Central"/>
</dbReference>
<feature type="transmembrane region" description="Helical" evidence="9">
    <location>
        <begin position="437"/>
        <end position="459"/>
    </location>
</feature>
<dbReference type="PANTHER" id="PTHR10796:SF90">
    <property type="entry name" value="SSD DOMAIN-CONTAINING PROTEIN"/>
    <property type="match status" value="1"/>
</dbReference>
<dbReference type="Pfam" id="PF02460">
    <property type="entry name" value="Patched"/>
    <property type="match status" value="1"/>
</dbReference>
<dbReference type="GO" id="GO:0005886">
    <property type="term" value="C:plasma membrane"/>
    <property type="evidence" value="ECO:0000318"/>
    <property type="project" value="GO_Central"/>
</dbReference>
<dbReference type="PROSITE" id="PS50156">
    <property type="entry name" value="SSD"/>
    <property type="match status" value="1"/>
</dbReference>
<name>A0A2A6C8G8_PRIPA</name>
<evidence type="ECO:0000256" key="8">
    <source>
        <dbReference type="SAM" id="MobiDB-lite"/>
    </source>
</evidence>
<dbReference type="GO" id="GO:0030659">
    <property type="term" value="C:cytoplasmic vesicle membrane"/>
    <property type="evidence" value="ECO:0000318"/>
    <property type="project" value="GO_Central"/>
</dbReference>
<feature type="region of interest" description="Disordered" evidence="8">
    <location>
        <begin position="1"/>
        <end position="25"/>
    </location>
</feature>
<dbReference type="FunFam" id="1.20.1640.10:FF:000013">
    <property type="entry name" value="PaTched Related family"/>
    <property type="match status" value="1"/>
</dbReference>
<dbReference type="GO" id="GO:0006897">
    <property type="term" value="P:endocytosis"/>
    <property type="evidence" value="ECO:0000318"/>
    <property type="project" value="GO_Central"/>
</dbReference>
<proteinExistence type="inferred from homology"/>
<evidence type="ECO:0000256" key="9">
    <source>
        <dbReference type="SAM" id="Phobius"/>
    </source>
</evidence>
<dbReference type="Proteomes" id="UP000005239">
    <property type="component" value="Unassembled WGS sequence"/>
</dbReference>
<feature type="transmembrane region" description="Helical" evidence="9">
    <location>
        <begin position="479"/>
        <end position="500"/>
    </location>
</feature>